<dbReference type="PANTHER" id="PTHR14572">
    <property type="entry name" value="PANCREATIC PROGENITOR CELL DIFFERENTIATION AND PROLIFERATION FACTOR"/>
    <property type="match status" value="1"/>
</dbReference>
<dbReference type="InterPro" id="IPR026754">
    <property type="entry name" value="PPDPF"/>
</dbReference>
<dbReference type="Pfam" id="PF15060">
    <property type="entry name" value="PPDFL"/>
    <property type="match status" value="1"/>
</dbReference>
<evidence type="ECO:0000256" key="2">
    <source>
        <dbReference type="SAM" id="MobiDB-lite"/>
    </source>
</evidence>
<protein>
    <submittedName>
        <fullName evidence="4">Pancreatic progenitor cell differentiation and proliferation factor B-like</fullName>
    </submittedName>
</protein>
<reference evidence="4" key="1">
    <citation type="submission" date="2025-08" db="UniProtKB">
        <authorList>
            <consortium name="RefSeq"/>
        </authorList>
    </citation>
    <scope>IDENTIFICATION</scope>
    <source>
        <tissue evidence="4">Kidney</tissue>
    </source>
</reference>
<comment type="similarity">
    <text evidence="1">Belongs to the PPDPF family.</text>
</comment>
<evidence type="ECO:0000313" key="4">
    <source>
        <dbReference type="RefSeq" id="XP_023391186.1"/>
    </source>
</evidence>
<dbReference type="GeneID" id="111744731"/>
<organism evidence="3 4">
    <name type="scientific">Pteropus vampyrus</name>
    <name type="common">Large flying fox</name>
    <dbReference type="NCBI Taxonomy" id="132908"/>
    <lineage>
        <taxon>Eukaryota</taxon>
        <taxon>Metazoa</taxon>
        <taxon>Chordata</taxon>
        <taxon>Craniata</taxon>
        <taxon>Vertebrata</taxon>
        <taxon>Euteleostomi</taxon>
        <taxon>Mammalia</taxon>
        <taxon>Eutheria</taxon>
        <taxon>Laurasiatheria</taxon>
        <taxon>Chiroptera</taxon>
        <taxon>Yinpterochiroptera</taxon>
        <taxon>Pteropodoidea</taxon>
        <taxon>Pteropodidae</taxon>
        <taxon>Pteropodinae</taxon>
        <taxon>Pteropus</taxon>
    </lineage>
</organism>
<proteinExistence type="inferred from homology"/>
<sequence length="114" mass="12320">MCLFDIKTICFHKAKILSWLVLRNSRLGSSENGEAPDGFHQPTSKSMAAVPSSCSLMATHLGSTCSNSSYRSAEYPGEAIAHHPAAISESPLSHSWPQCWSPPGTRNLPRPPEA</sequence>
<dbReference type="RefSeq" id="XP_023391186.1">
    <property type="nucleotide sequence ID" value="XM_023535418.1"/>
</dbReference>
<dbReference type="GO" id="GO:0030154">
    <property type="term" value="P:cell differentiation"/>
    <property type="evidence" value="ECO:0007669"/>
    <property type="project" value="InterPro"/>
</dbReference>
<dbReference type="OrthoDB" id="9717612at2759"/>
<accession>A0A6P6CUC4</accession>
<evidence type="ECO:0000313" key="3">
    <source>
        <dbReference type="Proteomes" id="UP000515202"/>
    </source>
</evidence>
<dbReference type="AlphaFoldDB" id="A0A6P6CUC4"/>
<evidence type="ECO:0000256" key="1">
    <source>
        <dbReference type="ARBA" id="ARBA00006609"/>
    </source>
</evidence>
<dbReference type="KEGG" id="pvp:111744731"/>
<name>A0A6P6CUC4_PTEVA</name>
<gene>
    <name evidence="4" type="primary">LOC111744731</name>
</gene>
<feature type="region of interest" description="Disordered" evidence="2">
    <location>
        <begin position="90"/>
        <end position="114"/>
    </location>
</feature>
<dbReference type="Proteomes" id="UP000515202">
    <property type="component" value="Unplaced"/>
</dbReference>
<keyword evidence="3" id="KW-1185">Reference proteome</keyword>